<dbReference type="RefSeq" id="WP_122148732.1">
    <property type="nucleotide sequence ID" value="NZ_RFFI01000028.1"/>
</dbReference>
<protein>
    <submittedName>
        <fullName evidence="1">Uncharacterized protein</fullName>
    </submittedName>
</protein>
<gene>
    <name evidence="1" type="ORF">EBM89_07015</name>
</gene>
<organism evidence="1 2">
    <name type="scientific">Cellulomonas triticagri</name>
    <dbReference type="NCBI Taxonomy" id="2483352"/>
    <lineage>
        <taxon>Bacteria</taxon>
        <taxon>Bacillati</taxon>
        <taxon>Actinomycetota</taxon>
        <taxon>Actinomycetes</taxon>
        <taxon>Micrococcales</taxon>
        <taxon>Cellulomonadaceae</taxon>
        <taxon>Cellulomonas</taxon>
    </lineage>
</organism>
<dbReference type="AlphaFoldDB" id="A0A3M2JQ46"/>
<reference evidence="1 2" key="1">
    <citation type="submission" date="2018-10" db="EMBL/GenBank/DDBJ databases">
        <title>Isolation, diversity and antifungal activity of actinobacteria from wheat.</title>
        <authorList>
            <person name="Han C."/>
        </authorList>
    </citation>
    <scope>NUCLEOTIDE SEQUENCE [LARGE SCALE GENOMIC DNA]</scope>
    <source>
        <strain evidence="1 2">NEAU-YY56</strain>
    </source>
</reference>
<dbReference type="EMBL" id="RFFI01000028">
    <property type="protein sequence ID" value="RMI12845.1"/>
    <property type="molecule type" value="Genomic_DNA"/>
</dbReference>
<sequence length="173" mass="17205">MSAAVLMMTVATSAAAEQGPSADGAADQVARVAPEAGAVGQVTRTGSRLVAEVDGASITVPTATAGEVAITAPAADEVQPPLAALPGVDLENGDVGFSLSLPAEVGPAEAEVTREGRVVYQPHDGDTDVVVETRTDGGVRIQTVSNGPGAQPSTPTPSVKGCSHSCSMTARCR</sequence>
<accession>A0A3M2JQ46</accession>
<dbReference type="Proteomes" id="UP000269289">
    <property type="component" value="Unassembled WGS sequence"/>
</dbReference>
<keyword evidence="2" id="KW-1185">Reference proteome</keyword>
<proteinExistence type="predicted"/>
<name>A0A3M2JQ46_9CELL</name>
<evidence type="ECO:0000313" key="1">
    <source>
        <dbReference type="EMBL" id="RMI12845.1"/>
    </source>
</evidence>
<comment type="caution">
    <text evidence="1">The sequence shown here is derived from an EMBL/GenBank/DDBJ whole genome shotgun (WGS) entry which is preliminary data.</text>
</comment>
<evidence type="ECO:0000313" key="2">
    <source>
        <dbReference type="Proteomes" id="UP000269289"/>
    </source>
</evidence>